<dbReference type="PANTHER" id="PTHR35867:SF1">
    <property type="entry name" value="PROTEIN RSEC"/>
    <property type="match status" value="1"/>
</dbReference>
<protein>
    <submittedName>
        <fullName evidence="2">RseC/MucC-like positive regulator of sigma(E)</fullName>
    </submittedName>
</protein>
<sequence>MIEQEAMVLAREEGNAWVEVRRQSTCSGCAASAGCGTGALGRWLPGGTTRLRVVDPIGVQPGQRVLLAIPDGAVLRGSALLYLVPLLCLLVGALAGEQLSAGLGLNGDGLAILGGVLGLVAGFGAARRLGRRNPVDQPRLVRRCE</sequence>
<dbReference type="OrthoDB" id="9795854at2"/>
<dbReference type="PIRSF" id="PIRSF004923">
    <property type="entry name" value="RseC"/>
    <property type="match status" value="1"/>
</dbReference>
<comment type="caution">
    <text evidence="2">The sequence shown here is derived from an EMBL/GenBank/DDBJ whole genome shotgun (WGS) entry which is preliminary data.</text>
</comment>
<keyword evidence="1" id="KW-0472">Membrane</keyword>
<dbReference type="EMBL" id="RCDA01000001">
    <property type="protein sequence ID" value="RLK50308.1"/>
    <property type="molecule type" value="Genomic_DNA"/>
</dbReference>
<accession>A0A498CD10</accession>
<keyword evidence="3" id="KW-1185">Reference proteome</keyword>
<name>A0A498CD10_9GAMM</name>
<dbReference type="RefSeq" id="WP_121440807.1">
    <property type="nucleotide sequence ID" value="NZ_RCDA01000001.1"/>
</dbReference>
<dbReference type="Pfam" id="PF04246">
    <property type="entry name" value="RseC_MucC"/>
    <property type="match status" value="1"/>
</dbReference>
<dbReference type="Proteomes" id="UP000275461">
    <property type="component" value="Unassembled WGS sequence"/>
</dbReference>
<dbReference type="InterPro" id="IPR007359">
    <property type="entry name" value="SigmaE_reg_RseC_MucC"/>
</dbReference>
<proteinExistence type="predicted"/>
<feature type="transmembrane region" description="Helical" evidence="1">
    <location>
        <begin position="107"/>
        <end position="126"/>
    </location>
</feature>
<keyword evidence="1" id="KW-1133">Transmembrane helix</keyword>
<evidence type="ECO:0000313" key="3">
    <source>
        <dbReference type="Proteomes" id="UP000275461"/>
    </source>
</evidence>
<dbReference type="AlphaFoldDB" id="A0A498CD10"/>
<keyword evidence="1" id="KW-0812">Transmembrane</keyword>
<evidence type="ECO:0000256" key="1">
    <source>
        <dbReference type="SAM" id="Phobius"/>
    </source>
</evidence>
<gene>
    <name evidence="2" type="ORF">DFR31_0201</name>
</gene>
<evidence type="ECO:0000313" key="2">
    <source>
        <dbReference type="EMBL" id="RLK50308.1"/>
    </source>
</evidence>
<dbReference type="InterPro" id="IPR026268">
    <property type="entry name" value="RseC"/>
</dbReference>
<dbReference type="PANTHER" id="PTHR35867">
    <property type="entry name" value="PROTEIN RSEC"/>
    <property type="match status" value="1"/>
</dbReference>
<reference evidence="2 3" key="1">
    <citation type="submission" date="2018-10" db="EMBL/GenBank/DDBJ databases">
        <title>Genomic Encyclopedia of Type Strains, Phase IV (KMG-IV): sequencing the most valuable type-strain genomes for metagenomic binning, comparative biology and taxonomic classification.</title>
        <authorList>
            <person name="Goeker M."/>
        </authorList>
    </citation>
    <scope>NUCLEOTIDE SEQUENCE [LARGE SCALE GENOMIC DNA]</scope>
    <source>
        <strain evidence="2 3">DSM 12769</strain>
    </source>
</reference>
<organism evidence="2 3">
    <name type="scientific">Alkalispirillum mobile</name>
    <dbReference type="NCBI Taxonomy" id="85925"/>
    <lineage>
        <taxon>Bacteria</taxon>
        <taxon>Pseudomonadati</taxon>
        <taxon>Pseudomonadota</taxon>
        <taxon>Gammaproteobacteria</taxon>
        <taxon>Chromatiales</taxon>
        <taxon>Ectothiorhodospiraceae</taxon>
        <taxon>Alkalispirillum</taxon>
    </lineage>
</organism>
<feature type="transmembrane region" description="Helical" evidence="1">
    <location>
        <begin position="73"/>
        <end position="95"/>
    </location>
</feature>